<feature type="region of interest" description="Disordered" evidence="4">
    <location>
        <begin position="54"/>
        <end position="84"/>
    </location>
</feature>
<keyword evidence="7" id="KW-1185">Reference proteome</keyword>
<feature type="compositionally biased region" description="Polar residues" evidence="4">
    <location>
        <begin position="66"/>
        <end position="75"/>
    </location>
</feature>
<evidence type="ECO:0000256" key="4">
    <source>
        <dbReference type="SAM" id="MobiDB-lite"/>
    </source>
</evidence>
<dbReference type="SMART" id="SM00421">
    <property type="entry name" value="HTH_LUXR"/>
    <property type="match status" value="1"/>
</dbReference>
<evidence type="ECO:0000313" key="7">
    <source>
        <dbReference type="Proteomes" id="UP001523369"/>
    </source>
</evidence>
<organism evidence="6 7">
    <name type="scientific">Paractinoplanes aksuensis</name>
    <dbReference type="NCBI Taxonomy" id="2939490"/>
    <lineage>
        <taxon>Bacteria</taxon>
        <taxon>Bacillati</taxon>
        <taxon>Actinomycetota</taxon>
        <taxon>Actinomycetes</taxon>
        <taxon>Micromonosporales</taxon>
        <taxon>Micromonosporaceae</taxon>
        <taxon>Paractinoplanes</taxon>
    </lineage>
</organism>
<dbReference type="SUPFAM" id="SSF46894">
    <property type="entry name" value="C-terminal effector domain of the bipartite response regulators"/>
    <property type="match status" value="1"/>
</dbReference>
<keyword evidence="1" id="KW-0805">Transcription regulation</keyword>
<gene>
    <name evidence="6" type="ORF">M1L60_24315</name>
</gene>
<evidence type="ECO:0000256" key="3">
    <source>
        <dbReference type="ARBA" id="ARBA00023163"/>
    </source>
</evidence>
<evidence type="ECO:0000256" key="1">
    <source>
        <dbReference type="ARBA" id="ARBA00023015"/>
    </source>
</evidence>
<dbReference type="PANTHER" id="PTHR44688">
    <property type="entry name" value="DNA-BINDING TRANSCRIPTIONAL ACTIVATOR DEVR_DOSR"/>
    <property type="match status" value="1"/>
</dbReference>
<proteinExistence type="predicted"/>
<evidence type="ECO:0000256" key="2">
    <source>
        <dbReference type="ARBA" id="ARBA00023125"/>
    </source>
</evidence>
<accession>A0ABT1DSB0</accession>
<protein>
    <submittedName>
        <fullName evidence="6">Helix-turn-helix transcriptional regulator</fullName>
    </submittedName>
</protein>
<keyword evidence="3" id="KW-0804">Transcription</keyword>
<dbReference type="Pfam" id="PF00196">
    <property type="entry name" value="GerE"/>
    <property type="match status" value="1"/>
</dbReference>
<dbReference type="PROSITE" id="PS00622">
    <property type="entry name" value="HTH_LUXR_1"/>
    <property type="match status" value="1"/>
</dbReference>
<dbReference type="PANTHER" id="PTHR44688:SF16">
    <property type="entry name" value="DNA-BINDING TRANSCRIPTIONAL ACTIVATOR DEVR_DOSR"/>
    <property type="match status" value="1"/>
</dbReference>
<dbReference type="RefSeq" id="WP_253239804.1">
    <property type="nucleotide sequence ID" value="NZ_JAMYJR010000027.1"/>
</dbReference>
<dbReference type="InterPro" id="IPR036388">
    <property type="entry name" value="WH-like_DNA-bd_sf"/>
</dbReference>
<dbReference type="CDD" id="cd06170">
    <property type="entry name" value="LuxR_C_like"/>
    <property type="match status" value="1"/>
</dbReference>
<evidence type="ECO:0000259" key="5">
    <source>
        <dbReference type="PROSITE" id="PS50043"/>
    </source>
</evidence>
<dbReference type="InterPro" id="IPR000792">
    <property type="entry name" value="Tscrpt_reg_LuxR_C"/>
</dbReference>
<reference evidence="6 7" key="1">
    <citation type="submission" date="2022-06" db="EMBL/GenBank/DDBJ databases">
        <title>New Species of the Genus Actinoplanes, ActinopZanes ferrugineus.</title>
        <authorList>
            <person name="Ding P."/>
        </authorList>
    </citation>
    <scope>NUCLEOTIDE SEQUENCE [LARGE SCALE GENOMIC DNA]</scope>
    <source>
        <strain evidence="6 7">TRM88003</strain>
    </source>
</reference>
<dbReference type="InterPro" id="IPR016032">
    <property type="entry name" value="Sig_transdc_resp-reg_C-effctor"/>
</dbReference>
<name>A0ABT1DSB0_9ACTN</name>
<comment type="caution">
    <text evidence="6">The sequence shown here is derived from an EMBL/GenBank/DDBJ whole genome shotgun (WGS) entry which is preliminary data.</text>
</comment>
<dbReference type="Proteomes" id="UP001523369">
    <property type="component" value="Unassembled WGS sequence"/>
</dbReference>
<dbReference type="EMBL" id="JAMYJR010000027">
    <property type="protein sequence ID" value="MCO8273725.1"/>
    <property type="molecule type" value="Genomic_DNA"/>
</dbReference>
<sequence length="84" mass="9287">MLTDQEAQIATLAARGLSNKEIAARLFLSPRTVSSHLYRIFPKLHVTRRSQLRDALTHGSGRPISSMATWNSATRPSDEKTVPA</sequence>
<evidence type="ECO:0000313" key="6">
    <source>
        <dbReference type="EMBL" id="MCO8273725.1"/>
    </source>
</evidence>
<dbReference type="PROSITE" id="PS50043">
    <property type="entry name" value="HTH_LUXR_2"/>
    <property type="match status" value="1"/>
</dbReference>
<keyword evidence="2" id="KW-0238">DNA-binding</keyword>
<dbReference type="PRINTS" id="PR00038">
    <property type="entry name" value="HTHLUXR"/>
</dbReference>
<dbReference type="Gene3D" id="1.10.10.10">
    <property type="entry name" value="Winged helix-like DNA-binding domain superfamily/Winged helix DNA-binding domain"/>
    <property type="match status" value="1"/>
</dbReference>
<feature type="domain" description="HTH luxR-type" evidence="5">
    <location>
        <begin position="1"/>
        <end position="59"/>
    </location>
</feature>